<dbReference type="InterPro" id="IPR050592">
    <property type="entry name" value="GDSL_lipolytic_enzyme"/>
</dbReference>
<comment type="similarity">
    <text evidence="1">Belongs to the 'GDSL' lipolytic enzyme family.</text>
</comment>
<proteinExistence type="inferred from homology"/>
<evidence type="ECO:0000313" key="3">
    <source>
        <dbReference type="EMBL" id="KAK1426491.1"/>
    </source>
</evidence>
<keyword evidence="4" id="KW-1185">Reference proteome</keyword>
<evidence type="ECO:0000256" key="2">
    <source>
        <dbReference type="SAM" id="SignalP"/>
    </source>
</evidence>
<dbReference type="CDD" id="cd01837">
    <property type="entry name" value="SGNH_plant_lipase_like"/>
    <property type="match status" value="1"/>
</dbReference>
<dbReference type="PANTHER" id="PTHR45642">
    <property type="entry name" value="GDSL ESTERASE/LIPASE EXL3"/>
    <property type="match status" value="1"/>
</dbReference>
<keyword evidence="2" id="KW-0732">Signal</keyword>
<gene>
    <name evidence="3" type="ORF">QVD17_15165</name>
</gene>
<dbReference type="AlphaFoldDB" id="A0AAD8KSP9"/>
<name>A0AAD8KSP9_TARER</name>
<evidence type="ECO:0000313" key="4">
    <source>
        <dbReference type="Proteomes" id="UP001229421"/>
    </source>
</evidence>
<dbReference type="PANTHER" id="PTHR45642:SF7">
    <property type="entry name" value="GDSL ESTERASE_LIPASE"/>
    <property type="match status" value="1"/>
</dbReference>
<sequence length="366" mass="40676">MASLHIITMKMMTMMVMMFLVVTLVPKAEAIPITQLRRIAATHNLTGVFVFGDSSVDPGNNNRLKTDAKSNFPPYGVDFYDGRPTGRFSNGRLATDFIAEALGYTKDIQPYLESGSTIPFSLSHGVSFASSGSGYDNLTAQVSNVLSLSHQFKYFAHYKRNLRLNIGAKKAEESINNAVFVLSMGTNDFLQDYYVEPTRSAQYTVDQYGDYLVSLLNDYIKKMHSLGARKLVVVGVVPFGCMPLVKTIKGTTKCDDEYNNVAISFNSKVQKTLLTIKTTLGMKTAFVDTYDLVQSVMQNPKKYGFVDTSKGCCGTGTFEYGITCKDLEACADRSKFLFWDAVHPTEKMYKIVADEALDSIITNIFY</sequence>
<dbReference type="SUPFAM" id="SSF52266">
    <property type="entry name" value="SGNH hydrolase"/>
    <property type="match status" value="1"/>
</dbReference>
<dbReference type="GO" id="GO:0016788">
    <property type="term" value="F:hydrolase activity, acting on ester bonds"/>
    <property type="evidence" value="ECO:0007669"/>
    <property type="project" value="InterPro"/>
</dbReference>
<dbReference type="InterPro" id="IPR036514">
    <property type="entry name" value="SGNH_hydro_sf"/>
</dbReference>
<dbReference type="Proteomes" id="UP001229421">
    <property type="component" value="Unassembled WGS sequence"/>
</dbReference>
<dbReference type="EMBL" id="JAUHHV010000004">
    <property type="protein sequence ID" value="KAK1426491.1"/>
    <property type="molecule type" value="Genomic_DNA"/>
</dbReference>
<feature type="chain" id="PRO_5042007697" evidence="2">
    <location>
        <begin position="31"/>
        <end position="366"/>
    </location>
</feature>
<protein>
    <submittedName>
        <fullName evidence="3">Uncharacterized protein</fullName>
    </submittedName>
</protein>
<reference evidence="3" key="1">
    <citation type="journal article" date="2023" name="bioRxiv">
        <title>Improved chromosome-level genome assembly for marigold (Tagetes erecta).</title>
        <authorList>
            <person name="Jiang F."/>
            <person name="Yuan L."/>
            <person name="Wang S."/>
            <person name="Wang H."/>
            <person name="Xu D."/>
            <person name="Wang A."/>
            <person name="Fan W."/>
        </authorList>
    </citation>
    <scope>NUCLEOTIDE SEQUENCE</scope>
    <source>
        <strain evidence="3">WSJ</strain>
        <tissue evidence="3">Leaf</tissue>
    </source>
</reference>
<comment type="caution">
    <text evidence="3">The sequence shown here is derived from an EMBL/GenBank/DDBJ whole genome shotgun (WGS) entry which is preliminary data.</text>
</comment>
<evidence type="ECO:0000256" key="1">
    <source>
        <dbReference type="ARBA" id="ARBA00008668"/>
    </source>
</evidence>
<dbReference type="Gene3D" id="3.40.50.1110">
    <property type="entry name" value="SGNH hydrolase"/>
    <property type="match status" value="1"/>
</dbReference>
<accession>A0AAD8KSP9</accession>
<dbReference type="Pfam" id="PF00657">
    <property type="entry name" value="Lipase_GDSL"/>
    <property type="match status" value="1"/>
</dbReference>
<feature type="signal peptide" evidence="2">
    <location>
        <begin position="1"/>
        <end position="30"/>
    </location>
</feature>
<dbReference type="InterPro" id="IPR035669">
    <property type="entry name" value="SGNH_plant_lipase-like"/>
</dbReference>
<organism evidence="3 4">
    <name type="scientific">Tagetes erecta</name>
    <name type="common">African marigold</name>
    <dbReference type="NCBI Taxonomy" id="13708"/>
    <lineage>
        <taxon>Eukaryota</taxon>
        <taxon>Viridiplantae</taxon>
        <taxon>Streptophyta</taxon>
        <taxon>Embryophyta</taxon>
        <taxon>Tracheophyta</taxon>
        <taxon>Spermatophyta</taxon>
        <taxon>Magnoliopsida</taxon>
        <taxon>eudicotyledons</taxon>
        <taxon>Gunneridae</taxon>
        <taxon>Pentapetalae</taxon>
        <taxon>asterids</taxon>
        <taxon>campanulids</taxon>
        <taxon>Asterales</taxon>
        <taxon>Asteraceae</taxon>
        <taxon>Asteroideae</taxon>
        <taxon>Heliantheae alliance</taxon>
        <taxon>Tageteae</taxon>
        <taxon>Tagetes</taxon>
    </lineage>
</organism>
<dbReference type="InterPro" id="IPR001087">
    <property type="entry name" value="GDSL"/>
</dbReference>